<feature type="binding site" evidence="15">
    <location>
        <begin position="9"/>
        <end position="14"/>
    </location>
    <ligand>
        <name>NADP(+)</name>
        <dbReference type="ChEBI" id="CHEBI:58349"/>
    </ligand>
</feature>
<dbReference type="UniPathway" id="UPA00050">
    <property type="reaction ID" value="UER00063"/>
</dbReference>
<dbReference type="PROSITE" id="PS01042">
    <property type="entry name" value="HOMOSER_DHGENASE"/>
    <property type="match status" value="1"/>
</dbReference>
<feature type="domain" description="Homoserine dehydrogenase catalytic" evidence="18">
    <location>
        <begin position="142"/>
        <end position="342"/>
    </location>
</feature>
<comment type="similarity">
    <text evidence="4 17">Belongs to the homoserine dehydrogenase family.</text>
</comment>
<dbReference type="Gene3D" id="3.30.360.10">
    <property type="entry name" value="Dihydrodipicolinate Reductase, domain 2"/>
    <property type="match status" value="1"/>
</dbReference>
<dbReference type="InterPro" id="IPR022697">
    <property type="entry name" value="HDH_short"/>
</dbReference>
<dbReference type="SUPFAM" id="SSF51735">
    <property type="entry name" value="NAD(P)-binding Rossmann-fold domains"/>
    <property type="match status" value="1"/>
</dbReference>
<dbReference type="FunFam" id="3.30.360.10:FF:000006">
    <property type="entry name" value="Bifunctional aspartokinase/homoserine dehydrogenase"/>
    <property type="match status" value="1"/>
</dbReference>
<feature type="binding site" evidence="15">
    <location>
        <position position="109"/>
    </location>
    <ligand>
        <name>NADPH</name>
        <dbReference type="ChEBI" id="CHEBI:57783"/>
    </ligand>
</feature>
<dbReference type="Gene3D" id="3.40.50.720">
    <property type="entry name" value="NAD(P)-binding Rossmann-like Domain"/>
    <property type="match status" value="1"/>
</dbReference>
<dbReference type="Pfam" id="PF03447">
    <property type="entry name" value="NAD_binding_3"/>
    <property type="match status" value="1"/>
</dbReference>
<dbReference type="GO" id="GO:0009086">
    <property type="term" value="P:methionine biosynthetic process"/>
    <property type="evidence" value="ECO:0007669"/>
    <property type="project" value="UniProtKB-KW"/>
</dbReference>
<dbReference type="GO" id="GO:0004412">
    <property type="term" value="F:homoserine dehydrogenase activity"/>
    <property type="evidence" value="ECO:0007669"/>
    <property type="project" value="UniProtKB-EC"/>
</dbReference>
<dbReference type="STRING" id="45607.A0A2T0FPQ0"/>
<evidence type="ECO:0000256" key="2">
    <source>
        <dbReference type="ARBA" id="ARBA00005056"/>
    </source>
</evidence>
<evidence type="ECO:0000256" key="14">
    <source>
        <dbReference type="PIRSR" id="PIRSR036497-1"/>
    </source>
</evidence>
<evidence type="ECO:0000256" key="8">
    <source>
        <dbReference type="ARBA" id="ARBA00022697"/>
    </source>
</evidence>
<protein>
    <recommendedName>
        <fullName evidence="6 16">Homoserine dehydrogenase</fullName>
        <ecNumber evidence="5 16">1.1.1.3</ecNumber>
    </recommendedName>
</protein>
<evidence type="ECO:0000256" key="1">
    <source>
        <dbReference type="ARBA" id="ARBA00001920"/>
    </source>
</evidence>
<organism evidence="20 21">
    <name type="scientific">Wickerhamiella sorbophila</name>
    <dbReference type="NCBI Taxonomy" id="45607"/>
    <lineage>
        <taxon>Eukaryota</taxon>
        <taxon>Fungi</taxon>
        <taxon>Dikarya</taxon>
        <taxon>Ascomycota</taxon>
        <taxon>Saccharomycotina</taxon>
        <taxon>Dipodascomycetes</taxon>
        <taxon>Dipodascales</taxon>
        <taxon>Trichomonascaceae</taxon>
        <taxon>Wickerhamiella</taxon>
    </lineage>
</organism>
<dbReference type="EC" id="1.1.1.3" evidence="5 16"/>
<comment type="pathway">
    <text evidence="3 16">Amino-acid biosynthesis; L-methionine biosynthesis via de novo pathway; L-homoserine from L-aspartate: step 3/3.</text>
</comment>
<dbReference type="GeneID" id="36518326"/>
<dbReference type="InterPro" id="IPR011147">
    <property type="entry name" value="Bifunc_Aspkin/hSer_DH"/>
</dbReference>
<keyword evidence="7 16" id="KW-0028">Amino-acid biosynthesis</keyword>
<dbReference type="InterPro" id="IPR036291">
    <property type="entry name" value="NAD(P)-bd_dom_sf"/>
</dbReference>
<dbReference type="PANTHER" id="PTHR43070">
    <property type="match status" value="1"/>
</dbReference>
<feature type="domain" description="Aspartate/homoserine dehydrogenase NAD-binding" evidence="19">
    <location>
        <begin position="9"/>
        <end position="129"/>
    </location>
</feature>
<keyword evidence="11 16" id="KW-0486">Methionine biosynthesis</keyword>
<accession>A0A2T0FPQ0</accession>
<comment type="caution">
    <text evidence="20">The sequence shown here is derived from an EMBL/GenBank/DDBJ whole genome shotgun (WGS) entry which is preliminary data.</text>
</comment>
<dbReference type="GO" id="GO:0050661">
    <property type="term" value="F:NADP binding"/>
    <property type="evidence" value="ECO:0007669"/>
    <property type="project" value="InterPro"/>
</dbReference>
<sequence length="351" mass="37188">MTLNVAIVGAGLVGSAFIKQLAASKLDVAVVLIARSSKTIVSMDFSPLNLANVDFSAASEGGWTPAQIAEFLSKSPVPAVLVDNTSNEGLAQAYPEFLAKDISVVTPNKKAFSSTIELWNKLFDKSNKALVYHESTVGAGLPIISTLNDLIATGDRVHKIEGILSGTLSYIFNEFGSSDVAFSAVVKKAKELGYTEPDPREDLNGLDVARKVTILSRLAGNLVAGPTAFPVDSLIPKPLESVESVEDFMAELPKYDTDMAKLRDDAKAEGKCLRFVGKVDLTGTPSVKVGVEKYDLSHPFAALQGSDNVIAFTTERYPSPLIVQGAGAGDAVTAMGVLADLIKIVQRGGRK</sequence>
<comment type="pathway">
    <text evidence="2 16">Amino-acid biosynthesis; L-threonine biosynthesis; L-threonine from L-aspartate: step 3/5.</text>
</comment>
<evidence type="ECO:0000256" key="9">
    <source>
        <dbReference type="ARBA" id="ARBA00022857"/>
    </source>
</evidence>
<dbReference type="Proteomes" id="UP000238350">
    <property type="component" value="Unassembled WGS sequence"/>
</dbReference>
<evidence type="ECO:0000256" key="10">
    <source>
        <dbReference type="ARBA" id="ARBA00023002"/>
    </source>
</evidence>
<keyword evidence="21" id="KW-1185">Reference proteome</keyword>
<evidence type="ECO:0000259" key="19">
    <source>
        <dbReference type="Pfam" id="PF03447"/>
    </source>
</evidence>
<dbReference type="EMBL" id="NDIQ01000022">
    <property type="protein sequence ID" value="PRT56958.1"/>
    <property type="molecule type" value="Genomic_DNA"/>
</dbReference>
<gene>
    <name evidence="20" type="ORF">B9G98_04578</name>
</gene>
<reference evidence="20 21" key="1">
    <citation type="submission" date="2017-04" db="EMBL/GenBank/DDBJ databases">
        <title>Genome sequencing of [Candida] sorbophila.</title>
        <authorList>
            <person name="Ahn J.O."/>
        </authorList>
    </citation>
    <scope>NUCLEOTIDE SEQUENCE [LARGE SCALE GENOMIC DNA]</scope>
    <source>
        <strain evidence="20 21">DS02</strain>
    </source>
</reference>
<proteinExistence type="inferred from homology"/>
<dbReference type="PIRSF" id="PIRSF036497">
    <property type="entry name" value="HDH_short"/>
    <property type="match status" value="1"/>
</dbReference>
<evidence type="ECO:0000256" key="16">
    <source>
        <dbReference type="RuleBase" id="RU000579"/>
    </source>
</evidence>
<dbReference type="RefSeq" id="XP_024666903.1">
    <property type="nucleotide sequence ID" value="XM_024811135.1"/>
</dbReference>
<evidence type="ECO:0000256" key="6">
    <source>
        <dbReference type="ARBA" id="ARBA00013376"/>
    </source>
</evidence>
<feature type="binding site" evidence="15">
    <location>
        <position position="85"/>
    </location>
    <ligand>
        <name>NADPH</name>
        <dbReference type="ChEBI" id="CHEBI:57783"/>
    </ligand>
</feature>
<dbReference type="UniPathway" id="UPA00051">
    <property type="reaction ID" value="UER00465"/>
</dbReference>
<evidence type="ECO:0000256" key="5">
    <source>
        <dbReference type="ARBA" id="ARBA00013213"/>
    </source>
</evidence>
<dbReference type="InterPro" id="IPR005106">
    <property type="entry name" value="Asp/hSer_DH_NAD-bd"/>
</dbReference>
<dbReference type="InterPro" id="IPR001342">
    <property type="entry name" value="HDH_cat"/>
</dbReference>
<evidence type="ECO:0000256" key="13">
    <source>
        <dbReference type="ARBA" id="ARBA00059589"/>
    </source>
</evidence>
<dbReference type="InterPro" id="IPR019811">
    <property type="entry name" value="HDH_CS"/>
</dbReference>
<evidence type="ECO:0000313" key="20">
    <source>
        <dbReference type="EMBL" id="PRT56958.1"/>
    </source>
</evidence>
<evidence type="ECO:0000256" key="12">
    <source>
        <dbReference type="ARBA" id="ARBA00048841"/>
    </source>
</evidence>
<evidence type="ECO:0000259" key="18">
    <source>
        <dbReference type="Pfam" id="PF00742"/>
    </source>
</evidence>
<evidence type="ECO:0000256" key="7">
    <source>
        <dbReference type="ARBA" id="ARBA00022605"/>
    </source>
</evidence>
<dbReference type="OrthoDB" id="67851at2759"/>
<comment type="cofactor">
    <cofactor evidence="1">
        <name>a metal cation</name>
        <dbReference type="ChEBI" id="CHEBI:25213"/>
    </cofactor>
</comment>
<dbReference type="PANTHER" id="PTHR43070:SF5">
    <property type="entry name" value="HOMOSERINE DEHYDROGENASE"/>
    <property type="match status" value="1"/>
</dbReference>
<evidence type="ECO:0000256" key="15">
    <source>
        <dbReference type="PIRSR" id="PIRSR036497-2"/>
    </source>
</evidence>
<evidence type="ECO:0000256" key="11">
    <source>
        <dbReference type="ARBA" id="ARBA00023167"/>
    </source>
</evidence>
<name>A0A2T0FPQ0_9ASCO</name>
<dbReference type="GO" id="GO:0009088">
    <property type="term" value="P:threonine biosynthetic process"/>
    <property type="evidence" value="ECO:0007669"/>
    <property type="project" value="UniProtKB-UniPathway"/>
</dbReference>
<comment type="catalytic activity">
    <reaction evidence="12">
        <text>L-homoserine + NADP(+) = L-aspartate 4-semialdehyde + NADPH + H(+)</text>
        <dbReference type="Rhea" id="RHEA:15761"/>
        <dbReference type="ChEBI" id="CHEBI:15378"/>
        <dbReference type="ChEBI" id="CHEBI:57476"/>
        <dbReference type="ChEBI" id="CHEBI:57783"/>
        <dbReference type="ChEBI" id="CHEBI:58349"/>
        <dbReference type="ChEBI" id="CHEBI:537519"/>
        <dbReference type="EC" id="1.1.1.3"/>
    </reaction>
    <physiologicalReaction direction="right-to-left" evidence="12">
        <dbReference type="Rhea" id="RHEA:15763"/>
    </physiologicalReaction>
</comment>
<keyword evidence="9 15" id="KW-0521">NADP</keyword>
<evidence type="ECO:0000256" key="17">
    <source>
        <dbReference type="RuleBase" id="RU004171"/>
    </source>
</evidence>
<evidence type="ECO:0000313" key="21">
    <source>
        <dbReference type="Proteomes" id="UP000238350"/>
    </source>
</evidence>
<keyword evidence="8 16" id="KW-0791">Threonine biosynthesis</keyword>
<keyword evidence="10 16" id="KW-0560">Oxidoreductase</keyword>
<feature type="binding site" evidence="15">
    <location>
        <position position="196"/>
    </location>
    <ligand>
        <name>L-homoserine</name>
        <dbReference type="ChEBI" id="CHEBI:57476"/>
    </ligand>
</feature>
<dbReference type="AlphaFoldDB" id="A0A2T0FPQ0"/>
<dbReference type="SUPFAM" id="SSF55347">
    <property type="entry name" value="Glyceraldehyde-3-phosphate dehydrogenase-like, C-terminal domain"/>
    <property type="match status" value="1"/>
</dbReference>
<feature type="active site" description="Proton donor" evidence="14">
    <location>
        <position position="211"/>
    </location>
</feature>
<evidence type="ECO:0000256" key="3">
    <source>
        <dbReference type="ARBA" id="ARBA00005062"/>
    </source>
</evidence>
<evidence type="ECO:0000256" key="4">
    <source>
        <dbReference type="ARBA" id="ARBA00006753"/>
    </source>
</evidence>
<dbReference type="GO" id="GO:0009090">
    <property type="term" value="P:homoserine biosynthetic process"/>
    <property type="evidence" value="ECO:0007669"/>
    <property type="project" value="TreeGrafter"/>
</dbReference>
<comment type="function">
    <text evidence="13">Catalyzes the conversion of L-aspartate-beta-semialdehyde (L-Asa) to L-homoserine (L-Hse), the third step in the biosynthesis of amino acids that derive from aspartate (the aspartate family of amino acids), including methioinine and threonine, the latter of which is a precursor to isoleucine; production of homoserine leads to a branch-point in the pathway as it can either be O-phosphorylated for processing to threonine, or O-acylated for processing to methionine.</text>
</comment>
<dbReference type="Pfam" id="PF00742">
    <property type="entry name" value="Homoserine_dh"/>
    <property type="match status" value="1"/>
</dbReference>